<dbReference type="AlphaFoldDB" id="A6KB11"/>
<organism evidence="1 2">
    <name type="scientific">Rattus norvegicus</name>
    <name type="common">Rat</name>
    <dbReference type="NCBI Taxonomy" id="10116"/>
    <lineage>
        <taxon>Eukaryota</taxon>
        <taxon>Metazoa</taxon>
        <taxon>Chordata</taxon>
        <taxon>Craniata</taxon>
        <taxon>Vertebrata</taxon>
        <taxon>Euteleostomi</taxon>
        <taxon>Mammalia</taxon>
        <taxon>Eutheria</taxon>
        <taxon>Euarchontoglires</taxon>
        <taxon>Glires</taxon>
        <taxon>Rodentia</taxon>
        <taxon>Myomorpha</taxon>
        <taxon>Muroidea</taxon>
        <taxon>Muridae</taxon>
        <taxon>Murinae</taxon>
        <taxon>Rattus</taxon>
    </lineage>
</organism>
<accession>A6KB11</accession>
<sequence>MVTVVVLGMNSRIHGRPCVSGAGLTPGISCMCDI</sequence>
<dbReference type="Proteomes" id="UP000234681">
    <property type="component" value="Chromosome 17"/>
</dbReference>
<name>A6KB11_RAT</name>
<evidence type="ECO:0000313" key="1">
    <source>
        <dbReference type="EMBL" id="EDL94069.1"/>
    </source>
</evidence>
<gene>
    <name evidence="1" type="ORF">rCG_24227</name>
</gene>
<protein>
    <submittedName>
        <fullName evidence="1">RCG24227</fullName>
    </submittedName>
</protein>
<dbReference type="EMBL" id="CH474032">
    <property type="protein sequence ID" value="EDL94069.1"/>
    <property type="molecule type" value="Genomic_DNA"/>
</dbReference>
<evidence type="ECO:0000313" key="2">
    <source>
        <dbReference type="Proteomes" id="UP000234681"/>
    </source>
</evidence>
<reference evidence="2" key="1">
    <citation type="submission" date="2005-09" db="EMBL/GenBank/DDBJ databases">
        <authorList>
            <person name="Mural R.J."/>
            <person name="Li P.W."/>
            <person name="Adams M.D."/>
            <person name="Amanatides P.G."/>
            <person name="Baden-Tillson H."/>
            <person name="Barnstead M."/>
            <person name="Chin S.H."/>
            <person name="Dew I."/>
            <person name="Evans C.A."/>
            <person name="Ferriera S."/>
            <person name="Flanigan M."/>
            <person name="Fosler C."/>
            <person name="Glodek A."/>
            <person name="Gu Z."/>
            <person name="Holt R.A."/>
            <person name="Jennings D."/>
            <person name="Kraft C.L."/>
            <person name="Lu F."/>
            <person name="Nguyen T."/>
            <person name="Nusskern D.R."/>
            <person name="Pfannkoch C.M."/>
            <person name="Sitter C."/>
            <person name="Sutton G.G."/>
            <person name="Venter J.C."/>
            <person name="Wang Z."/>
            <person name="Woodage T."/>
            <person name="Zheng X.H."/>
            <person name="Zhong F."/>
        </authorList>
    </citation>
    <scope>NUCLEOTIDE SEQUENCE [LARGE SCALE GENOMIC DNA]</scope>
    <source>
        <strain>BN</strain>
        <strain evidence="2">Sprague-Dawley</strain>
    </source>
</reference>
<proteinExistence type="predicted"/>